<accession>A0A5C3NKB7</accession>
<keyword evidence="3" id="KW-0863">Zinc-finger</keyword>
<dbReference type="AlphaFoldDB" id="A0A5C3NKB7"/>
<comment type="subcellular location">
    <subcellularLocation>
        <location evidence="1">Nucleus</location>
    </subcellularLocation>
</comment>
<dbReference type="Proteomes" id="UP000308197">
    <property type="component" value="Unassembled WGS sequence"/>
</dbReference>
<dbReference type="GO" id="GO:0008270">
    <property type="term" value="F:zinc ion binding"/>
    <property type="evidence" value="ECO:0007669"/>
    <property type="project" value="UniProtKB-KW"/>
</dbReference>
<evidence type="ECO:0000256" key="2">
    <source>
        <dbReference type="ARBA" id="ARBA00022723"/>
    </source>
</evidence>
<gene>
    <name evidence="6" type="ORF">K466DRAFT_607906</name>
</gene>
<dbReference type="InterPro" id="IPR052035">
    <property type="entry name" value="ZnF_BED_domain_contain"/>
</dbReference>
<reference evidence="6 7" key="1">
    <citation type="journal article" date="2019" name="Nat. Ecol. Evol.">
        <title>Megaphylogeny resolves global patterns of mushroom evolution.</title>
        <authorList>
            <person name="Varga T."/>
            <person name="Krizsan K."/>
            <person name="Foldi C."/>
            <person name="Dima B."/>
            <person name="Sanchez-Garcia M."/>
            <person name="Sanchez-Ramirez S."/>
            <person name="Szollosi G.J."/>
            <person name="Szarkandi J.G."/>
            <person name="Papp V."/>
            <person name="Albert L."/>
            <person name="Andreopoulos W."/>
            <person name="Angelini C."/>
            <person name="Antonin V."/>
            <person name="Barry K.W."/>
            <person name="Bougher N.L."/>
            <person name="Buchanan P."/>
            <person name="Buyck B."/>
            <person name="Bense V."/>
            <person name="Catcheside P."/>
            <person name="Chovatia M."/>
            <person name="Cooper J."/>
            <person name="Damon W."/>
            <person name="Desjardin D."/>
            <person name="Finy P."/>
            <person name="Geml J."/>
            <person name="Haridas S."/>
            <person name="Hughes K."/>
            <person name="Justo A."/>
            <person name="Karasinski D."/>
            <person name="Kautmanova I."/>
            <person name="Kiss B."/>
            <person name="Kocsube S."/>
            <person name="Kotiranta H."/>
            <person name="LaButti K.M."/>
            <person name="Lechner B.E."/>
            <person name="Liimatainen K."/>
            <person name="Lipzen A."/>
            <person name="Lukacs Z."/>
            <person name="Mihaltcheva S."/>
            <person name="Morgado L.N."/>
            <person name="Niskanen T."/>
            <person name="Noordeloos M.E."/>
            <person name="Ohm R.A."/>
            <person name="Ortiz-Santana B."/>
            <person name="Ovrebo C."/>
            <person name="Racz N."/>
            <person name="Riley R."/>
            <person name="Savchenko A."/>
            <person name="Shiryaev A."/>
            <person name="Soop K."/>
            <person name="Spirin V."/>
            <person name="Szebenyi C."/>
            <person name="Tomsovsky M."/>
            <person name="Tulloss R.E."/>
            <person name="Uehling J."/>
            <person name="Grigoriev I.V."/>
            <person name="Vagvolgyi C."/>
            <person name="Papp T."/>
            <person name="Martin F.M."/>
            <person name="Miettinen O."/>
            <person name="Hibbett D.S."/>
            <person name="Nagy L.G."/>
        </authorList>
    </citation>
    <scope>NUCLEOTIDE SEQUENCE [LARGE SCALE GENOMIC DNA]</scope>
    <source>
        <strain evidence="6 7">HHB13444</strain>
    </source>
</reference>
<keyword evidence="7" id="KW-1185">Reference proteome</keyword>
<evidence type="ECO:0000256" key="1">
    <source>
        <dbReference type="ARBA" id="ARBA00004123"/>
    </source>
</evidence>
<evidence type="ECO:0000313" key="7">
    <source>
        <dbReference type="Proteomes" id="UP000308197"/>
    </source>
</evidence>
<dbReference type="GO" id="GO:0005634">
    <property type="term" value="C:nucleus"/>
    <property type="evidence" value="ECO:0007669"/>
    <property type="project" value="UniProtKB-SubCell"/>
</dbReference>
<name>A0A5C3NKB7_9APHY</name>
<dbReference type="PANTHER" id="PTHR46481:SF10">
    <property type="entry name" value="ZINC FINGER BED DOMAIN-CONTAINING PROTEIN 39"/>
    <property type="match status" value="1"/>
</dbReference>
<keyword evidence="4" id="KW-0862">Zinc</keyword>
<keyword evidence="5" id="KW-0539">Nucleus</keyword>
<organism evidence="6 7">
    <name type="scientific">Polyporus arcularius HHB13444</name>
    <dbReference type="NCBI Taxonomy" id="1314778"/>
    <lineage>
        <taxon>Eukaryota</taxon>
        <taxon>Fungi</taxon>
        <taxon>Dikarya</taxon>
        <taxon>Basidiomycota</taxon>
        <taxon>Agaricomycotina</taxon>
        <taxon>Agaricomycetes</taxon>
        <taxon>Polyporales</taxon>
        <taxon>Polyporaceae</taxon>
        <taxon>Polyporus</taxon>
    </lineage>
</organism>
<evidence type="ECO:0000256" key="4">
    <source>
        <dbReference type="ARBA" id="ARBA00022833"/>
    </source>
</evidence>
<protein>
    <recommendedName>
        <fullName evidence="8">HAT C-terminal dimerisation domain-containing protein</fullName>
    </recommendedName>
</protein>
<dbReference type="EMBL" id="ML213361">
    <property type="protein sequence ID" value="TFK77644.1"/>
    <property type="molecule type" value="Genomic_DNA"/>
</dbReference>
<proteinExistence type="predicted"/>
<sequence>MPTFFDSMEFVRWVSESYRPFAVATDPPLLRLLKNGRPNFFVPSPRMISRDAKIVFAVRRKKLSDMLVAYAGRLHFGTDCWSSPNHRAFIAFTVHLELRGRWLSMLLDIVELAKSHSGANLATAFADMLVDWACKTR</sequence>
<dbReference type="PANTHER" id="PTHR46481">
    <property type="entry name" value="ZINC FINGER BED DOMAIN-CONTAINING PROTEIN 4"/>
    <property type="match status" value="1"/>
</dbReference>
<dbReference type="InParanoid" id="A0A5C3NKB7"/>
<evidence type="ECO:0000256" key="3">
    <source>
        <dbReference type="ARBA" id="ARBA00022771"/>
    </source>
</evidence>
<evidence type="ECO:0008006" key="8">
    <source>
        <dbReference type="Google" id="ProtNLM"/>
    </source>
</evidence>
<keyword evidence="2" id="KW-0479">Metal-binding</keyword>
<evidence type="ECO:0000256" key="5">
    <source>
        <dbReference type="ARBA" id="ARBA00023242"/>
    </source>
</evidence>
<evidence type="ECO:0000313" key="6">
    <source>
        <dbReference type="EMBL" id="TFK77644.1"/>
    </source>
</evidence>